<protein>
    <submittedName>
        <fullName evidence="1">Uncharacterized protein</fullName>
    </submittedName>
</protein>
<accession>A0A1K1N9H4</accession>
<name>A0A1K1N9H4_SELRU</name>
<sequence length="717" mass="83459">MIKKEQNKEKTSWMELLLSLDSMCITFRDENLLASKFPIQDSWKKLVHGKFIIFFYAGVNFQREYCGSIEERVQQYMNLLCALGDSLGNMQDAVLWWFDDGSLRALLDAVEDEKERNKLECTYMWTIQLHLAKAVHDESGDFARALAWGSVYYGEKSDYGREFQKVGKVAATYTLTSNDQSLESWLGETMREHSITDLDPEWEKCIQGRKVMLFPLQPQTLLIEGERVVSLLENLVYLAQEHKDICIWWLVDKDLDKVVSLLIENLRLNFNEARSNFKKVQNVIYDESGETGRALEYTDVCFGEPRNANGCHAVRPAIEPPYHSLKELPECPQVGAYCRDRQKIYFIYNVRNVFGVLCEADLSNDKVKILCQVPNDEEMTNWGLEYVITVQSGKKLIMPPYFSSNGFLEYDMLTGKLQSLPCEEKVWEPNLERCSAFGMVTEWHDSIYFLGNANGLIVEYRKKAGKYVYHKNWLGGIESQKKPIFGGGELVDGVWYLVATNMNMMLALDMESMNASMVNIPLPDGFQLRSISRNGDELWLTPIQGNCLGCIHMDSKEIEFFECQSISKHQRIPFSSVVPWKQSRMIFPYFADEVQILQHDKRQVKPMPELTRKLVRPFEENDLRNEVFWARRGKDDESFLSFRERGTELVEFWPETGEVRYHKLKLESCDEQRLENLVHSWNLRNLLKPLTDEIEKASYRQYATTGQRIWKTVNDMY</sequence>
<dbReference type="EMBL" id="FPJA01000005">
    <property type="protein sequence ID" value="SFW31975.1"/>
    <property type="molecule type" value="Genomic_DNA"/>
</dbReference>
<dbReference type="RefSeq" id="WP_072305952.1">
    <property type="nucleotide sequence ID" value="NZ_FPJA01000005.1"/>
</dbReference>
<dbReference type="Proteomes" id="UP000182958">
    <property type="component" value="Unassembled WGS sequence"/>
</dbReference>
<evidence type="ECO:0000313" key="2">
    <source>
        <dbReference type="Proteomes" id="UP000182958"/>
    </source>
</evidence>
<proteinExistence type="predicted"/>
<dbReference type="AlphaFoldDB" id="A0A1K1N9H4"/>
<organism evidence="1 2">
    <name type="scientific">Selenomonas ruminantium</name>
    <dbReference type="NCBI Taxonomy" id="971"/>
    <lineage>
        <taxon>Bacteria</taxon>
        <taxon>Bacillati</taxon>
        <taxon>Bacillota</taxon>
        <taxon>Negativicutes</taxon>
        <taxon>Selenomonadales</taxon>
        <taxon>Selenomonadaceae</taxon>
        <taxon>Selenomonas</taxon>
    </lineage>
</organism>
<reference evidence="2" key="1">
    <citation type="submission" date="2016-11" db="EMBL/GenBank/DDBJ databases">
        <authorList>
            <person name="Varghese N."/>
            <person name="Submissions S."/>
        </authorList>
    </citation>
    <scope>NUCLEOTIDE SEQUENCE [LARGE SCALE GENOMIC DNA]</scope>
    <source>
        <strain evidence="2">C3</strain>
    </source>
</reference>
<evidence type="ECO:0000313" key="1">
    <source>
        <dbReference type="EMBL" id="SFW31975.1"/>
    </source>
</evidence>
<gene>
    <name evidence="1" type="ORF">SAMN02910323_1284</name>
</gene>
<keyword evidence="2" id="KW-1185">Reference proteome</keyword>